<dbReference type="AlphaFoldDB" id="A0A1S9DVF6"/>
<protein>
    <submittedName>
        <fullName evidence="1">Uncharacterized protein</fullName>
    </submittedName>
</protein>
<dbReference type="Proteomes" id="UP000190312">
    <property type="component" value="Unassembled WGS sequence"/>
</dbReference>
<gene>
    <name evidence="1" type="ORF">OAory_01007860</name>
</gene>
<accession>A0A1S9DVF6</accession>
<dbReference type="OMA" id="EDSESMC"/>
<reference evidence="1 2" key="1">
    <citation type="submission" date="2016-10" db="EMBL/GenBank/DDBJ databases">
        <title>Genome sequencing of Aspergillus oryzae BCC7051.</title>
        <authorList>
            <person name="Thammarongtham C."/>
            <person name="Vorapreeda T."/>
            <person name="Nookaew I."/>
            <person name="Srisuk T."/>
            <person name="Land M."/>
            <person name="Jeennor S."/>
            <person name="Laoteng K."/>
        </authorList>
    </citation>
    <scope>NUCLEOTIDE SEQUENCE [LARGE SCALE GENOMIC DNA]</scope>
    <source>
        <strain evidence="1 2">BCC7051</strain>
    </source>
</reference>
<proteinExistence type="predicted"/>
<evidence type="ECO:0000313" key="1">
    <source>
        <dbReference type="EMBL" id="OOO13037.1"/>
    </source>
</evidence>
<dbReference type="OrthoDB" id="5419162at2759"/>
<evidence type="ECO:0000313" key="2">
    <source>
        <dbReference type="Proteomes" id="UP000190312"/>
    </source>
</evidence>
<comment type="caution">
    <text evidence="1">The sequence shown here is derived from an EMBL/GenBank/DDBJ whole genome shotgun (WGS) entry which is preliminary data.</text>
</comment>
<sequence length="136" mass="15596">MPSRYTPKRILKKQFSQQEHSLLEDWAPGNRNKYRNVELDAPVLTEHQAPSSELVNQGGYTAPNGTHLSDHDLTELSNGIEDSESMCVIYFQPCFIEDPWKDLPSVKMEFTTRFWSVLLLQPRVPVASLLVAHRKT</sequence>
<name>A0A1S9DVF6_ASPOZ</name>
<dbReference type="VEuPathDB" id="FungiDB:AO090005000717"/>
<organism evidence="1 2">
    <name type="scientific">Aspergillus oryzae</name>
    <name type="common">Yellow koji mold</name>
    <dbReference type="NCBI Taxonomy" id="5062"/>
    <lineage>
        <taxon>Eukaryota</taxon>
        <taxon>Fungi</taxon>
        <taxon>Dikarya</taxon>
        <taxon>Ascomycota</taxon>
        <taxon>Pezizomycotina</taxon>
        <taxon>Eurotiomycetes</taxon>
        <taxon>Eurotiomycetidae</taxon>
        <taxon>Eurotiales</taxon>
        <taxon>Aspergillaceae</taxon>
        <taxon>Aspergillus</taxon>
        <taxon>Aspergillus subgen. Circumdati</taxon>
    </lineage>
</organism>
<dbReference type="EMBL" id="MKZY01000002">
    <property type="protein sequence ID" value="OOO13037.1"/>
    <property type="molecule type" value="Genomic_DNA"/>
</dbReference>